<sequence>MKKFVLTSLTAAMIIASTGCGKKVSGNEKPSQKETTSASAAEDTIEADSDEELATVRERDIVSSDILDYEIYNGGVIITKYKGKESAVEIPAEIEGTPVREIGFFAFEANEKLTSVALPESVQTIGEGAFIDCTSLTEINLPAGLTVIERGAFAGCTSITEMTIPEGVQSIHNGAFAGCTALTAMTVLSRELKYENWGLEELPNLVIYAPEDSAAAEWAGAMGKYTIY</sequence>
<dbReference type="Proteomes" id="UP000184394">
    <property type="component" value="Unassembled WGS sequence"/>
</dbReference>
<dbReference type="InterPro" id="IPR053139">
    <property type="entry name" value="Surface_bspA-like"/>
</dbReference>
<evidence type="ECO:0000313" key="3">
    <source>
        <dbReference type="Proteomes" id="UP000184394"/>
    </source>
</evidence>
<protein>
    <submittedName>
        <fullName evidence="2">Leucine rich repeat-containing protein</fullName>
    </submittedName>
</protein>
<dbReference type="InterPro" id="IPR032675">
    <property type="entry name" value="LRR_dom_sf"/>
</dbReference>
<feature type="region of interest" description="Disordered" evidence="1">
    <location>
        <begin position="23"/>
        <end position="47"/>
    </location>
</feature>
<dbReference type="PANTHER" id="PTHR45661">
    <property type="entry name" value="SURFACE ANTIGEN"/>
    <property type="match status" value="1"/>
</dbReference>
<gene>
    <name evidence="2" type="ORF">SAMN04487860_10849</name>
</gene>
<dbReference type="PANTHER" id="PTHR45661:SF3">
    <property type="entry name" value="IG-LIKE DOMAIN-CONTAINING PROTEIN"/>
    <property type="match status" value="1"/>
</dbReference>
<evidence type="ECO:0000256" key="1">
    <source>
        <dbReference type="SAM" id="MobiDB-lite"/>
    </source>
</evidence>
<dbReference type="RefSeq" id="WP_072951050.1">
    <property type="nucleotide sequence ID" value="NZ_FRCT01000008.1"/>
</dbReference>
<dbReference type="PROSITE" id="PS51257">
    <property type="entry name" value="PROKAR_LIPOPROTEIN"/>
    <property type="match status" value="1"/>
</dbReference>
<dbReference type="SUPFAM" id="SSF52058">
    <property type="entry name" value="L domain-like"/>
    <property type="match status" value="1"/>
</dbReference>
<dbReference type="OrthoDB" id="1819527at2"/>
<evidence type="ECO:0000313" key="2">
    <source>
        <dbReference type="EMBL" id="SHM63069.1"/>
    </source>
</evidence>
<dbReference type="EMBL" id="FRCT01000008">
    <property type="protein sequence ID" value="SHM63069.1"/>
    <property type="molecule type" value="Genomic_DNA"/>
</dbReference>
<dbReference type="InterPro" id="IPR026906">
    <property type="entry name" value="LRR_5"/>
</dbReference>
<dbReference type="AlphaFoldDB" id="A0A1M7KCT6"/>
<proteinExistence type="predicted"/>
<dbReference type="Gene3D" id="3.80.10.10">
    <property type="entry name" value="Ribonuclease Inhibitor"/>
    <property type="match status" value="1"/>
</dbReference>
<name>A0A1M7KCT6_RUMFL</name>
<reference evidence="2 3" key="1">
    <citation type="submission" date="2016-11" db="EMBL/GenBank/DDBJ databases">
        <authorList>
            <person name="Jaros S."/>
            <person name="Januszkiewicz K."/>
            <person name="Wedrychowicz H."/>
        </authorList>
    </citation>
    <scope>NUCLEOTIDE SEQUENCE [LARGE SCALE GENOMIC DNA]</scope>
    <source>
        <strain evidence="2 3">Y1</strain>
    </source>
</reference>
<accession>A0A1M7KCT6</accession>
<organism evidence="2 3">
    <name type="scientific">Ruminococcus flavefaciens</name>
    <dbReference type="NCBI Taxonomy" id="1265"/>
    <lineage>
        <taxon>Bacteria</taxon>
        <taxon>Bacillati</taxon>
        <taxon>Bacillota</taxon>
        <taxon>Clostridia</taxon>
        <taxon>Eubacteriales</taxon>
        <taxon>Oscillospiraceae</taxon>
        <taxon>Ruminococcus</taxon>
    </lineage>
</organism>
<dbReference type="Pfam" id="PF13306">
    <property type="entry name" value="LRR_5"/>
    <property type="match status" value="1"/>
</dbReference>